<dbReference type="PROSITE" id="PS51900">
    <property type="entry name" value="CB"/>
    <property type="match status" value="1"/>
</dbReference>
<evidence type="ECO:0000256" key="6">
    <source>
        <dbReference type="PROSITE-ProRule" id="PRU01248"/>
    </source>
</evidence>
<evidence type="ECO:0000259" key="7">
    <source>
        <dbReference type="PROSITE" id="PS51898"/>
    </source>
</evidence>
<dbReference type="Pfam" id="PF14659">
    <property type="entry name" value="Phage_int_SAM_3"/>
    <property type="match status" value="1"/>
</dbReference>
<dbReference type="eggNOG" id="COG0582">
    <property type="taxonomic scope" value="Bacteria"/>
</dbReference>
<feature type="domain" description="Core-binding (CB)" evidence="8">
    <location>
        <begin position="64"/>
        <end position="153"/>
    </location>
</feature>
<comment type="caution">
    <text evidence="9">The sequence shown here is derived from an EMBL/GenBank/DDBJ whole genome shotgun (WGS) entry which is preliminary data.</text>
</comment>
<accession>U2M3H0</accession>
<dbReference type="InterPro" id="IPR013762">
    <property type="entry name" value="Integrase-like_cat_sf"/>
</dbReference>
<comment type="function">
    <text evidence="1">Site-specific tyrosine recombinase, which acts by catalyzing the cutting and rejoining of the recombining DNA molecules.</text>
</comment>
<proteinExistence type="inferred from homology"/>
<name>U2M3H0_9FIRM</name>
<dbReference type="Gene3D" id="1.10.150.130">
    <property type="match status" value="1"/>
</dbReference>
<dbReference type="InterPro" id="IPR044068">
    <property type="entry name" value="CB"/>
</dbReference>
<keyword evidence="3" id="KW-0229">DNA integration</keyword>
<feature type="domain" description="Tyr recombinase" evidence="7">
    <location>
        <begin position="174"/>
        <end position="362"/>
    </location>
</feature>
<evidence type="ECO:0000256" key="4">
    <source>
        <dbReference type="ARBA" id="ARBA00023125"/>
    </source>
</evidence>
<protein>
    <submittedName>
        <fullName evidence="9">Site-specific recombinase, phage integrase family</fullName>
    </submittedName>
</protein>
<dbReference type="GO" id="GO:0015074">
    <property type="term" value="P:DNA integration"/>
    <property type="evidence" value="ECO:0007669"/>
    <property type="project" value="UniProtKB-KW"/>
</dbReference>
<dbReference type="CDD" id="cd01189">
    <property type="entry name" value="INT_ICEBs1_C_like"/>
    <property type="match status" value="1"/>
</dbReference>
<evidence type="ECO:0000256" key="1">
    <source>
        <dbReference type="ARBA" id="ARBA00003283"/>
    </source>
</evidence>
<dbReference type="InterPro" id="IPR004107">
    <property type="entry name" value="Integrase_SAM-like_N"/>
</dbReference>
<dbReference type="PROSITE" id="PS51898">
    <property type="entry name" value="TYR_RECOMBINASE"/>
    <property type="match status" value="1"/>
</dbReference>
<reference evidence="9 10" key="1">
    <citation type="submission" date="2013-07" db="EMBL/GenBank/DDBJ databases">
        <authorList>
            <person name="Weinstock G."/>
            <person name="Sodergren E."/>
            <person name="Wylie T."/>
            <person name="Fulton L."/>
            <person name="Fulton R."/>
            <person name="Fronick C."/>
            <person name="O'Laughlin M."/>
            <person name="Godfrey J."/>
            <person name="Miner T."/>
            <person name="Herter B."/>
            <person name="Appelbaum E."/>
            <person name="Cordes M."/>
            <person name="Lek S."/>
            <person name="Wollam A."/>
            <person name="Pepin K.H."/>
            <person name="Palsikar V.B."/>
            <person name="Mitreva M."/>
            <person name="Wilson R.K."/>
        </authorList>
    </citation>
    <scope>NUCLEOTIDE SEQUENCE [LARGE SCALE GENOMIC DNA]</scope>
    <source>
        <strain evidence="9 10">ATCC 27760</strain>
    </source>
</reference>
<keyword evidence="4 6" id="KW-0238">DNA-binding</keyword>
<dbReference type="EMBL" id="AWVF01000175">
    <property type="protein sequence ID" value="ERJ96304.1"/>
    <property type="molecule type" value="Genomic_DNA"/>
</dbReference>
<keyword evidence="10" id="KW-1185">Reference proteome</keyword>
<dbReference type="HOGENOM" id="CLU_027562_17_1_9"/>
<comment type="similarity">
    <text evidence="2">Belongs to the 'phage' integrase family.</text>
</comment>
<evidence type="ECO:0000256" key="3">
    <source>
        <dbReference type="ARBA" id="ARBA00022908"/>
    </source>
</evidence>
<dbReference type="PATRIC" id="fig|411473.3.peg.1161"/>
<evidence type="ECO:0000313" key="9">
    <source>
        <dbReference type="EMBL" id="ERJ96304.1"/>
    </source>
</evidence>
<dbReference type="Proteomes" id="UP000016662">
    <property type="component" value="Unassembled WGS sequence"/>
</dbReference>
<dbReference type="PANTHER" id="PTHR30349:SF64">
    <property type="entry name" value="PROPHAGE INTEGRASE INTD-RELATED"/>
    <property type="match status" value="1"/>
</dbReference>
<evidence type="ECO:0000256" key="2">
    <source>
        <dbReference type="ARBA" id="ARBA00008857"/>
    </source>
</evidence>
<dbReference type="AlphaFoldDB" id="U2M3H0"/>
<gene>
    <name evidence="9" type="ORF">RUMCAL_01439</name>
</gene>
<dbReference type="PANTHER" id="PTHR30349">
    <property type="entry name" value="PHAGE INTEGRASE-RELATED"/>
    <property type="match status" value="1"/>
</dbReference>
<dbReference type="InterPro" id="IPR002104">
    <property type="entry name" value="Integrase_catalytic"/>
</dbReference>
<dbReference type="InterPro" id="IPR011010">
    <property type="entry name" value="DNA_brk_join_enz"/>
</dbReference>
<dbReference type="SUPFAM" id="SSF56349">
    <property type="entry name" value="DNA breaking-rejoining enzymes"/>
    <property type="match status" value="1"/>
</dbReference>
<dbReference type="InterPro" id="IPR050090">
    <property type="entry name" value="Tyrosine_recombinase_XerCD"/>
</dbReference>
<dbReference type="STRING" id="411473.RUMCAL_01439"/>
<evidence type="ECO:0000313" key="10">
    <source>
        <dbReference type="Proteomes" id="UP000016662"/>
    </source>
</evidence>
<dbReference type="GO" id="GO:0003677">
    <property type="term" value="F:DNA binding"/>
    <property type="evidence" value="ECO:0007669"/>
    <property type="project" value="UniProtKB-UniRule"/>
</dbReference>
<dbReference type="GO" id="GO:0006310">
    <property type="term" value="P:DNA recombination"/>
    <property type="evidence" value="ECO:0007669"/>
    <property type="project" value="UniProtKB-KW"/>
</dbReference>
<sequence>MRKRTTKSGITTYQVIVEEESSFANGKRKRYYKTIQGGKKQAEKVMRDMIHELETRTFVKDNRITVRDFMHQWLEIYVKNQLSPTTVQHYIDQTEKYIIPQFGDTCLQQLKNIDIQKWVFSLQKASPRTGKPLSPKTIKNIMLNLSAAMKKAVMLELIPKNPCDDLTLPKLEHYQPEMYSMEEVETLLQCARNTALYLPLMIEICLGLRRGELLALRWHHVDFQTGCLTVEENLVTVNNQTITKAPKTQSGRREIQIPGTLLRLLKNTKEERHAGQNDYIVCQEDGSPYKSDSFSMKFRRFLKANDLKHIRFHDLRHINATIMLSLGISPKVAQERLGHSSYQITMDIYSHVLKKVEQEAADKLDAALFEQNPA</sequence>
<keyword evidence="5" id="KW-0233">DNA recombination</keyword>
<evidence type="ECO:0000259" key="8">
    <source>
        <dbReference type="PROSITE" id="PS51900"/>
    </source>
</evidence>
<dbReference type="Pfam" id="PF00589">
    <property type="entry name" value="Phage_integrase"/>
    <property type="match status" value="1"/>
</dbReference>
<evidence type="ECO:0000256" key="5">
    <source>
        <dbReference type="ARBA" id="ARBA00023172"/>
    </source>
</evidence>
<organism evidence="9 10">
    <name type="scientific">Ruminococcus callidus ATCC 27760</name>
    <dbReference type="NCBI Taxonomy" id="411473"/>
    <lineage>
        <taxon>Bacteria</taxon>
        <taxon>Bacillati</taxon>
        <taxon>Bacillota</taxon>
        <taxon>Clostridia</taxon>
        <taxon>Eubacteriales</taxon>
        <taxon>Oscillospiraceae</taxon>
        <taxon>Ruminococcus</taxon>
    </lineage>
</organism>
<dbReference type="InterPro" id="IPR010998">
    <property type="entry name" value="Integrase_recombinase_N"/>
</dbReference>
<dbReference type="Gene3D" id="1.10.443.10">
    <property type="entry name" value="Intergrase catalytic core"/>
    <property type="match status" value="1"/>
</dbReference>